<dbReference type="PANTHER" id="PTHR40459">
    <property type="entry name" value="CONSERVED HYPOTHETICAL ALANINE AND LEUCINE RICH PROTEIN"/>
    <property type="match status" value="1"/>
</dbReference>
<dbReference type="InterPro" id="IPR018931">
    <property type="entry name" value="DUF2520"/>
</dbReference>
<dbReference type="InterPro" id="IPR036291">
    <property type="entry name" value="NAD(P)-bd_dom_sf"/>
</dbReference>
<evidence type="ECO:0000259" key="1">
    <source>
        <dbReference type="Pfam" id="PF03807"/>
    </source>
</evidence>
<evidence type="ECO:0000259" key="2">
    <source>
        <dbReference type="Pfam" id="PF10728"/>
    </source>
</evidence>
<protein>
    <submittedName>
        <fullName evidence="3">Rossmann-like and DUF2520 domain-containing protein</fullName>
    </submittedName>
</protein>
<dbReference type="EMBL" id="JBIUZV010000001">
    <property type="protein sequence ID" value="MFJ3044393.1"/>
    <property type="molecule type" value="Genomic_DNA"/>
</dbReference>
<name>A0ABW8EUA3_9BURK</name>
<dbReference type="InterPro" id="IPR028939">
    <property type="entry name" value="P5C_Rdtase_cat_N"/>
</dbReference>
<gene>
    <name evidence="3" type="ORF">ACIPEN_01065</name>
</gene>
<dbReference type="SUPFAM" id="SSF51735">
    <property type="entry name" value="NAD(P)-binding Rossmann-fold domains"/>
    <property type="match status" value="1"/>
</dbReference>
<sequence>MSAATTLSRIGFIGAGRVAQTLASAFSRTNYRVVAVSSRNEANLAGFRARCPGDVAVGSPQEVVDQSSIVFLTVSDDAISSVCASLRWHPGITVVHCSGATEIAALQSAQDAGASIGAFHPMQMFTNPDVALAGLPGCTVGIEAHGELLDDLHDLARAINCIPLSLPPGVRPLYHASAYYVGPFLIALLKEGVKLWQRFGATERQAMDAMVPLLQGTVAAVMDGGLARGMGGCVARGDIGTIQKHLDALENCDASAAGLYRELAIRNIPLALERGSLSPDSARKIEELLQR</sequence>
<evidence type="ECO:0000313" key="4">
    <source>
        <dbReference type="Proteomes" id="UP001617427"/>
    </source>
</evidence>
<evidence type="ECO:0000313" key="3">
    <source>
        <dbReference type="EMBL" id="MFJ3044393.1"/>
    </source>
</evidence>
<dbReference type="Gene3D" id="3.40.50.720">
    <property type="entry name" value="NAD(P)-binding Rossmann-like Domain"/>
    <property type="match status" value="1"/>
</dbReference>
<accession>A0ABW8EUA3</accession>
<feature type="domain" description="Pyrroline-5-carboxylate reductase catalytic N-terminal" evidence="1">
    <location>
        <begin position="9"/>
        <end position="95"/>
    </location>
</feature>
<dbReference type="SUPFAM" id="SSF48179">
    <property type="entry name" value="6-phosphogluconate dehydrogenase C-terminal domain-like"/>
    <property type="match status" value="1"/>
</dbReference>
<dbReference type="PANTHER" id="PTHR40459:SF1">
    <property type="entry name" value="CONSERVED HYPOTHETICAL ALANINE AND LEUCINE RICH PROTEIN"/>
    <property type="match status" value="1"/>
</dbReference>
<proteinExistence type="predicted"/>
<dbReference type="Pfam" id="PF10728">
    <property type="entry name" value="DUF2520"/>
    <property type="match status" value="1"/>
</dbReference>
<dbReference type="InterPro" id="IPR008927">
    <property type="entry name" value="6-PGluconate_DH-like_C_sf"/>
</dbReference>
<dbReference type="Gene3D" id="1.10.1040.20">
    <property type="entry name" value="ProC-like, C-terminal domain"/>
    <property type="match status" value="1"/>
</dbReference>
<dbReference type="InterPro" id="IPR037108">
    <property type="entry name" value="TM1727-like_C_sf"/>
</dbReference>
<dbReference type="Pfam" id="PF03807">
    <property type="entry name" value="F420_oxidored"/>
    <property type="match status" value="1"/>
</dbReference>
<dbReference type="RefSeq" id="WP_402698006.1">
    <property type="nucleotide sequence ID" value="NZ_JBIUZV010000001.1"/>
</dbReference>
<feature type="domain" description="DUF2520" evidence="2">
    <location>
        <begin position="138"/>
        <end position="264"/>
    </location>
</feature>
<organism evidence="3 4">
    <name type="scientific">Herbaspirillum chlorophenolicum</name>
    <dbReference type="NCBI Taxonomy" id="211589"/>
    <lineage>
        <taxon>Bacteria</taxon>
        <taxon>Pseudomonadati</taxon>
        <taxon>Pseudomonadota</taxon>
        <taxon>Betaproteobacteria</taxon>
        <taxon>Burkholderiales</taxon>
        <taxon>Oxalobacteraceae</taxon>
        <taxon>Herbaspirillum</taxon>
    </lineage>
</organism>
<dbReference type="Proteomes" id="UP001617427">
    <property type="component" value="Unassembled WGS sequence"/>
</dbReference>
<keyword evidence="4" id="KW-1185">Reference proteome</keyword>
<comment type="caution">
    <text evidence="3">The sequence shown here is derived from an EMBL/GenBank/DDBJ whole genome shotgun (WGS) entry which is preliminary data.</text>
</comment>
<reference evidence="3 4" key="1">
    <citation type="submission" date="2024-10" db="EMBL/GenBank/DDBJ databases">
        <title>The Natural Products Discovery Center: Release of the First 8490 Sequenced Strains for Exploring Actinobacteria Biosynthetic Diversity.</title>
        <authorList>
            <person name="Kalkreuter E."/>
            <person name="Kautsar S.A."/>
            <person name="Yang D."/>
            <person name="Bader C.D."/>
            <person name="Teijaro C.N."/>
            <person name="Fluegel L."/>
            <person name="Davis C.M."/>
            <person name="Simpson J.R."/>
            <person name="Lauterbach L."/>
            <person name="Steele A.D."/>
            <person name="Gui C."/>
            <person name="Meng S."/>
            <person name="Li G."/>
            <person name="Viehrig K."/>
            <person name="Ye F."/>
            <person name="Su P."/>
            <person name="Kiefer A.F."/>
            <person name="Nichols A."/>
            <person name="Cepeda A.J."/>
            <person name="Yan W."/>
            <person name="Fan B."/>
            <person name="Jiang Y."/>
            <person name="Adhikari A."/>
            <person name="Zheng C.-J."/>
            <person name="Schuster L."/>
            <person name="Cowan T.M."/>
            <person name="Smanski M.J."/>
            <person name="Chevrette M.G."/>
            <person name="De Carvalho L.P.S."/>
            <person name="Shen B."/>
        </authorList>
    </citation>
    <scope>NUCLEOTIDE SEQUENCE [LARGE SCALE GENOMIC DNA]</scope>
    <source>
        <strain evidence="3 4">NPDC087045</strain>
    </source>
</reference>